<protein>
    <submittedName>
        <fullName evidence="7">ABC transporter permease</fullName>
    </submittedName>
</protein>
<gene>
    <name evidence="7" type="primary">natB</name>
    <name evidence="7" type="ORF">GCM10007940_22630</name>
</gene>
<keyword evidence="8" id="KW-1185">Reference proteome</keyword>
<evidence type="ECO:0000256" key="5">
    <source>
        <dbReference type="SAM" id="Phobius"/>
    </source>
</evidence>
<dbReference type="Pfam" id="PF12698">
    <property type="entry name" value="ABC2_membrane_3"/>
    <property type="match status" value="1"/>
</dbReference>
<dbReference type="Proteomes" id="UP001156666">
    <property type="component" value="Unassembled WGS sequence"/>
</dbReference>
<reference evidence="7" key="1">
    <citation type="journal article" date="2014" name="Int. J. Syst. Evol. Microbiol.">
        <title>Complete genome sequence of Corynebacterium casei LMG S-19264T (=DSM 44701T), isolated from a smear-ripened cheese.</title>
        <authorList>
            <consortium name="US DOE Joint Genome Institute (JGI-PGF)"/>
            <person name="Walter F."/>
            <person name="Albersmeier A."/>
            <person name="Kalinowski J."/>
            <person name="Ruckert C."/>
        </authorList>
    </citation>
    <scope>NUCLEOTIDE SEQUENCE</scope>
    <source>
        <strain evidence="7">NBRC 108769</strain>
    </source>
</reference>
<dbReference type="AlphaFoldDB" id="A0AA37SMT8"/>
<evidence type="ECO:0000256" key="3">
    <source>
        <dbReference type="ARBA" id="ARBA00022989"/>
    </source>
</evidence>
<feature type="transmembrane region" description="Helical" evidence="5">
    <location>
        <begin position="393"/>
        <end position="418"/>
    </location>
</feature>
<dbReference type="EMBL" id="BSOH01000014">
    <property type="protein sequence ID" value="GLR17648.1"/>
    <property type="molecule type" value="Genomic_DNA"/>
</dbReference>
<feature type="transmembrane region" description="Helical" evidence="5">
    <location>
        <begin position="244"/>
        <end position="262"/>
    </location>
</feature>
<dbReference type="RefSeq" id="WP_235291317.1">
    <property type="nucleotide sequence ID" value="NZ_BSOH01000014.1"/>
</dbReference>
<accession>A0AA37SMT8</accession>
<reference evidence="7" key="2">
    <citation type="submission" date="2023-01" db="EMBL/GenBank/DDBJ databases">
        <title>Draft genome sequence of Portibacter lacus strain NBRC 108769.</title>
        <authorList>
            <person name="Sun Q."/>
            <person name="Mori K."/>
        </authorList>
    </citation>
    <scope>NUCLEOTIDE SEQUENCE</scope>
    <source>
        <strain evidence="7">NBRC 108769</strain>
    </source>
</reference>
<evidence type="ECO:0000256" key="2">
    <source>
        <dbReference type="ARBA" id="ARBA00022692"/>
    </source>
</evidence>
<dbReference type="GO" id="GO:0140359">
    <property type="term" value="F:ABC-type transporter activity"/>
    <property type="evidence" value="ECO:0007669"/>
    <property type="project" value="InterPro"/>
</dbReference>
<evidence type="ECO:0000256" key="4">
    <source>
        <dbReference type="ARBA" id="ARBA00023136"/>
    </source>
</evidence>
<comment type="subcellular location">
    <subcellularLocation>
        <location evidence="1">Membrane</location>
        <topology evidence="1">Multi-pass membrane protein</topology>
    </subcellularLocation>
</comment>
<evidence type="ECO:0000313" key="8">
    <source>
        <dbReference type="Proteomes" id="UP001156666"/>
    </source>
</evidence>
<evidence type="ECO:0000313" key="7">
    <source>
        <dbReference type="EMBL" id="GLR17648.1"/>
    </source>
</evidence>
<comment type="caution">
    <text evidence="7">The sequence shown here is derived from an EMBL/GenBank/DDBJ whole genome shotgun (WGS) entry which is preliminary data.</text>
</comment>
<keyword evidence="3 5" id="KW-1133">Transmembrane helix</keyword>
<feature type="domain" description="ABC-2 type transporter transmembrane" evidence="6">
    <location>
        <begin position="19"/>
        <end position="415"/>
    </location>
</feature>
<keyword evidence="2 5" id="KW-0812">Transmembrane</keyword>
<dbReference type="PANTHER" id="PTHR43471">
    <property type="entry name" value="ABC TRANSPORTER PERMEASE"/>
    <property type="match status" value="1"/>
</dbReference>
<dbReference type="SUPFAM" id="SSF53850">
    <property type="entry name" value="Periplasmic binding protein-like II"/>
    <property type="match status" value="1"/>
</dbReference>
<feature type="transmembrane region" description="Helical" evidence="5">
    <location>
        <begin position="341"/>
        <end position="361"/>
    </location>
</feature>
<dbReference type="InterPro" id="IPR013525">
    <property type="entry name" value="ABC2_TM"/>
</dbReference>
<proteinExistence type="predicted"/>
<dbReference type="GO" id="GO:0016020">
    <property type="term" value="C:membrane"/>
    <property type="evidence" value="ECO:0007669"/>
    <property type="project" value="UniProtKB-SubCell"/>
</dbReference>
<dbReference type="Gene3D" id="3.40.190.10">
    <property type="entry name" value="Periplasmic binding protein-like II"/>
    <property type="match status" value="1"/>
</dbReference>
<feature type="transmembrane region" description="Helical" evidence="5">
    <location>
        <begin position="21"/>
        <end position="45"/>
    </location>
</feature>
<evidence type="ECO:0000256" key="1">
    <source>
        <dbReference type="ARBA" id="ARBA00004141"/>
    </source>
</evidence>
<feature type="transmembrane region" description="Helical" evidence="5">
    <location>
        <begin position="179"/>
        <end position="203"/>
    </location>
</feature>
<feature type="transmembrane region" description="Helical" evidence="5">
    <location>
        <begin position="301"/>
        <end position="321"/>
    </location>
</feature>
<sequence>MDKILLIFKREYLTRVFKKSFLLTTLLTPLAIFVLVLVLGTIMTYDSDDAQTVLVSDPGNILNGDMNGSNTISYQFSDKDLEQIKGEYSKNGEFAGILYVPEISDLSNRNHTIFYYSDEKLSIDVNRTISRSVRSKIKDYKIVQLGIDPSQLDKLNTDITLDPEPISADVEDSTSDSTFVRAILGGAMGYIMFFIIIIYGMMVMRSVMEEKINRIVEIMISSVKPFQMMLGKILGVGAVGLTQIIIWTVLIMVLSTVAYSILGIDPQEMSELAANGANLPAEMENSTAAEISNIFVELGKVNWLMIIPLFIIYFIGGYIIYTSLFAAVGSAIGDDLNEGNSLTMPLMMPIILAVYIMFKAVESPNSSLAVWSSMIPFLSPIVMPARLAADIPFWQIALSVALLALFCFFSVWIAARIYRVGILLYGKKASIKEIGKWIFTK</sequence>
<name>A0AA37SMT8_9BACT</name>
<evidence type="ECO:0000259" key="6">
    <source>
        <dbReference type="Pfam" id="PF12698"/>
    </source>
</evidence>
<organism evidence="7 8">
    <name type="scientific">Portibacter lacus</name>
    <dbReference type="NCBI Taxonomy" id="1099794"/>
    <lineage>
        <taxon>Bacteria</taxon>
        <taxon>Pseudomonadati</taxon>
        <taxon>Bacteroidota</taxon>
        <taxon>Saprospiria</taxon>
        <taxon>Saprospirales</taxon>
        <taxon>Haliscomenobacteraceae</taxon>
        <taxon>Portibacter</taxon>
    </lineage>
</organism>
<keyword evidence="4 5" id="KW-0472">Membrane</keyword>
<dbReference type="PANTHER" id="PTHR43471:SF3">
    <property type="entry name" value="ABC TRANSPORTER PERMEASE PROTEIN NATB"/>
    <property type="match status" value="1"/>
</dbReference>